<evidence type="ECO:0000256" key="1">
    <source>
        <dbReference type="SAM" id="SignalP"/>
    </source>
</evidence>
<feature type="signal peptide" evidence="1">
    <location>
        <begin position="1"/>
        <end position="19"/>
    </location>
</feature>
<gene>
    <name evidence="2" type="ORF">HNQ66_001192</name>
</gene>
<protein>
    <recommendedName>
        <fullName evidence="4">DUF3828 domain-containing protein</fullName>
    </recommendedName>
</protein>
<keyword evidence="1" id="KW-0732">Signal</keyword>
<name>A0A7W8DTC0_9HYPH</name>
<dbReference type="EMBL" id="JACHIK010000003">
    <property type="protein sequence ID" value="MBB5041809.1"/>
    <property type="molecule type" value="Genomic_DNA"/>
</dbReference>
<sequence length="195" mass="21087">MPRIGLVALALLLPLSAEAADFKAPVSELMAAAATNWQDLGTDTNADPETPPPYVDYFSEDFLKRLYSKDFVAKYREAAKYPAYEDSTSPFDYDPIIGGQDGCALKDVAITEGQPANGAEDVTVTFDNSYCFGDRTADWQPEKLVFKLIEEDGHAVVDDIERTSFDDGASLKKELEEIAQEGANGGGGTASETPD</sequence>
<comment type="caution">
    <text evidence="2">The sequence shown here is derived from an EMBL/GenBank/DDBJ whole genome shotgun (WGS) entry which is preliminary data.</text>
</comment>
<proteinExistence type="predicted"/>
<evidence type="ECO:0000313" key="2">
    <source>
        <dbReference type="EMBL" id="MBB5041809.1"/>
    </source>
</evidence>
<keyword evidence="3" id="KW-1185">Reference proteome</keyword>
<evidence type="ECO:0008006" key="4">
    <source>
        <dbReference type="Google" id="ProtNLM"/>
    </source>
</evidence>
<dbReference type="Proteomes" id="UP000535406">
    <property type="component" value="Unassembled WGS sequence"/>
</dbReference>
<evidence type="ECO:0000313" key="3">
    <source>
        <dbReference type="Proteomes" id="UP000535406"/>
    </source>
</evidence>
<dbReference type="RefSeq" id="WP_184141828.1">
    <property type="nucleotide sequence ID" value="NZ_JACHIK010000003.1"/>
</dbReference>
<feature type="chain" id="PRO_5030781286" description="DUF3828 domain-containing protein" evidence="1">
    <location>
        <begin position="20"/>
        <end position="195"/>
    </location>
</feature>
<organism evidence="2 3">
    <name type="scientific">Shinella fusca</name>
    <dbReference type="NCBI Taxonomy" id="544480"/>
    <lineage>
        <taxon>Bacteria</taxon>
        <taxon>Pseudomonadati</taxon>
        <taxon>Pseudomonadota</taxon>
        <taxon>Alphaproteobacteria</taxon>
        <taxon>Hyphomicrobiales</taxon>
        <taxon>Rhizobiaceae</taxon>
        <taxon>Shinella</taxon>
    </lineage>
</organism>
<accession>A0A7W8DTC0</accession>
<reference evidence="2 3" key="1">
    <citation type="submission" date="2020-08" db="EMBL/GenBank/DDBJ databases">
        <title>Genomic Encyclopedia of Type Strains, Phase IV (KMG-IV): sequencing the most valuable type-strain genomes for metagenomic binning, comparative biology and taxonomic classification.</title>
        <authorList>
            <person name="Goeker M."/>
        </authorList>
    </citation>
    <scope>NUCLEOTIDE SEQUENCE [LARGE SCALE GENOMIC DNA]</scope>
    <source>
        <strain evidence="2 3">DSM 21319</strain>
    </source>
</reference>
<dbReference type="AlphaFoldDB" id="A0A7W8DTC0"/>